<dbReference type="PANTHER" id="PTHR10161">
    <property type="entry name" value="TARTRATE-RESISTANT ACID PHOSPHATASE TYPE 5"/>
    <property type="match status" value="1"/>
</dbReference>
<dbReference type="InterPro" id="IPR051558">
    <property type="entry name" value="Metallophosphoesterase_PAP"/>
</dbReference>
<feature type="binding site" evidence="11">
    <location>
        <position position="43"/>
    </location>
    <ligand>
        <name>Fe cation</name>
        <dbReference type="ChEBI" id="CHEBI:24875"/>
        <label>1</label>
    </ligand>
</feature>
<organism evidence="14 15">
    <name type="scientific">Panicum virgatum</name>
    <name type="common">Blackwell switchgrass</name>
    <dbReference type="NCBI Taxonomy" id="38727"/>
    <lineage>
        <taxon>Eukaryota</taxon>
        <taxon>Viridiplantae</taxon>
        <taxon>Streptophyta</taxon>
        <taxon>Embryophyta</taxon>
        <taxon>Tracheophyta</taxon>
        <taxon>Spermatophyta</taxon>
        <taxon>Magnoliopsida</taxon>
        <taxon>Liliopsida</taxon>
        <taxon>Poales</taxon>
        <taxon>Poaceae</taxon>
        <taxon>PACMAD clade</taxon>
        <taxon>Panicoideae</taxon>
        <taxon>Panicodae</taxon>
        <taxon>Paniceae</taxon>
        <taxon>Panicinae</taxon>
        <taxon>Panicum</taxon>
        <taxon>Panicum sect. Hiantes</taxon>
    </lineage>
</organism>
<comment type="catalytic activity">
    <reaction evidence="1 10">
        <text>a phosphate monoester + H2O = an alcohol + phosphate</text>
        <dbReference type="Rhea" id="RHEA:15017"/>
        <dbReference type="ChEBI" id="CHEBI:15377"/>
        <dbReference type="ChEBI" id="CHEBI:30879"/>
        <dbReference type="ChEBI" id="CHEBI:43474"/>
        <dbReference type="ChEBI" id="CHEBI:67140"/>
        <dbReference type="EC" id="3.1.3.2"/>
    </reaction>
</comment>
<evidence type="ECO:0000259" key="13">
    <source>
        <dbReference type="Pfam" id="PF00149"/>
    </source>
</evidence>
<keyword evidence="10 11" id="KW-0408">Iron</keyword>
<dbReference type="FunFam" id="3.60.21.10:FF:000027">
    <property type="entry name" value="Purple acid phosphatase"/>
    <property type="match status" value="1"/>
</dbReference>
<comment type="cofactor">
    <cofactor evidence="11">
        <name>Fe cation</name>
        <dbReference type="ChEBI" id="CHEBI:24875"/>
    </cofactor>
    <text evidence="11">Binds 2 iron ions per subunit.</text>
</comment>
<dbReference type="CDD" id="cd07378">
    <property type="entry name" value="MPP_ACP5"/>
    <property type="match status" value="1"/>
</dbReference>
<accession>A0A8T0NKV1</accession>
<evidence type="ECO:0000256" key="6">
    <source>
        <dbReference type="ARBA" id="ARBA00022729"/>
    </source>
</evidence>
<comment type="subcellular location">
    <subcellularLocation>
        <location evidence="2">Secreted</location>
    </subcellularLocation>
</comment>
<dbReference type="EMBL" id="CM029053">
    <property type="protein sequence ID" value="KAG2550000.1"/>
    <property type="molecule type" value="Genomic_DNA"/>
</dbReference>
<evidence type="ECO:0000256" key="10">
    <source>
        <dbReference type="PIRNR" id="PIRNR000898"/>
    </source>
</evidence>
<feature type="signal peptide" evidence="12">
    <location>
        <begin position="1"/>
        <end position="21"/>
    </location>
</feature>
<evidence type="ECO:0000256" key="5">
    <source>
        <dbReference type="ARBA" id="ARBA00022723"/>
    </source>
</evidence>
<feature type="domain" description="Calcineurin-like phosphoesterase" evidence="13">
    <location>
        <begin position="36"/>
        <end position="246"/>
    </location>
</feature>
<name>A0A8T0NKV1_PANVG</name>
<evidence type="ECO:0000256" key="3">
    <source>
        <dbReference type="ARBA" id="ARBA00008723"/>
    </source>
</evidence>
<evidence type="ECO:0000256" key="12">
    <source>
        <dbReference type="SAM" id="SignalP"/>
    </source>
</evidence>
<feature type="binding site" evidence="11">
    <location>
        <position position="243"/>
    </location>
    <ligand>
        <name>Fe cation</name>
        <dbReference type="ChEBI" id="CHEBI:24875"/>
        <label>2</label>
    </ligand>
</feature>
<dbReference type="GO" id="GO:0005576">
    <property type="term" value="C:extracellular region"/>
    <property type="evidence" value="ECO:0007669"/>
    <property type="project" value="UniProtKB-SubCell"/>
</dbReference>
<evidence type="ECO:0000313" key="15">
    <source>
        <dbReference type="Proteomes" id="UP000823388"/>
    </source>
</evidence>
<dbReference type="Gene3D" id="3.60.21.10">
    <property type="match status" value="1"/>
</dbReference>
<feature type="binding site" evidence="11">
    <location>
        <position position="245"/>
    </location>
    <ligand>
        <name>Fe cation</name>
        <dbReference type="ChEBI" id="CHEBI:24875"/>
        <label>1</label>
    </ligand>
</feature>
<dbReference type="GO" id="GO:0003993">
    <property type="term" value="F:acid phosphatase activity"/>
    <property type="evidence" value="ECO:0007669"/>
    <property type="project" value="UniProtKB-UniRule"/>
</dbReference>
<dbReference type="PANTHER" id="PTHR10161:SF58">
    <property type="entry name" value="PURPLE ACID PHOSPHATASE"/>
    <property type="match status" value="1"/>
</dbReference>
<evidence type="ECO:0000256" key="9">
    <source>
        <dbReference type="ARBA" id="ARBA00023180"/>
    </source>
</evidence>
<protein>
    <recommendedName>
        <fullName evidence="10">Purple acid phosphatase</fullName>
        <ecNumber evidence="10">3.1.3.2</ecNumber>
    </recommendedName>
</protein>
<keyword evidence="8" id="KW-0862">Zinc</keyword>
<dbReference type="InterPro" id="IPR024927">
    <property type="entry name" value="Acid_PPase"/>
</dbReference>
<gene>
    <name evidence="14" type="ORF">PVAP13_9KG283900</name>
</gene>
<keyword evidence="7 10" id="KW-0378">Hydrolase</keyword>
<feature type="binding site" evidence="11">
    <location>
        <position position="76"/>
    </location>
    <ligand>
        <name>Fe cation</name>
        <dbReference type="ChEBI" id="CHEBI:24875"/>
        <label>2</label>
    </ligand>
</feature>
<evidence type="ECO:0000256" key="8">
    <source>
        <dbReference type="ARBA" id="ARBA00022833"/>
    </source>
</evidence>
<keyword evidence="5 11" id="KW-0479">Metal-binding</keyword>
<dbReference type="PIRSF" id="PIRSF000898">
    <property type="entry name" value="Acid_Ptase_5"/>
    <property type="match status" value="1"/>
</dbReference>
<feature type="binding site" evidence="11">
    <location>
        <position position="114"/>
    </location>
    <ligand>
        <name>Fe cation</name>
        <dbReference type="ChEBI" id="CHEBI:24875"/>
        <label>2</label>
    </ligand>
</feature>
<dbReference type="EC" id="3.1.3.2" evidence="10"/>
<evidence type="ECO:0000256" key="1">
    <source>
        <dbReference type="ARBA" id="ARBA00000032"/>
    </source>
</evidence>
<evidence type="ECO:0000256" key="2">
    <source>
        <dbReference type="ARBA" id="ARBA00004613"/>
    </source>
</evidence>
<comment type="caution">
    <text evidence="14">The sequence shown here is derived from an EMBL/GenBank/DDBJ whole genome shotgun (WGS) entry which is preliminary data.</text>
</comment>
<reference evidence="14" key="1">
    <citation type="submission" date="2020-05" db="EMBL/GenBank/DDBJ databases">
        <title>WGS assembly of Panicum virgatum.</title>
        <authorList>
            <person name="Lovell J.T."/>
            <person name="Jenkins J."/>
            <person name="Shu S."/>
            <person name="Juenger T.E."/>
            <person name="Schmutz J."/>
        </authorList>
    </citation>
    <scope>NUCLEOTIDE SEQUENCE</scope>
    <source>
        <strain evidence="14">AP13</strain>
    </source>
</reference>
<dbReference type="AlphaFoldDB" id="A0A8T0NKV1"/>
<evidence type="ECO:0000256" key="11">
    <source>
        <dbReference type="PIRSR" id="PIRSR000898-1"/>
    </source>
</evidence>
<dbReference type="SUPFAM" id="SSF56300">
    <property type="entry name" value="Metallo-dependent phosphatases"/>
    <property type="match status" value="1"/>
</dbReference>
<proteinExistence type="inferred from homology"/>
<evidence type="ECO:0000256" key="7">
    <source>
        <dbReference type="ARBA" id="ARBA00022801"/>
    </source>
</evidence>
<keyword evidence="15" id="KW-1185">Reference proteome</keyword>
<dbReference type="Pfam" id="PF00149">
    <property type="entry name" value="Metallophos"/>
    <property type="match status" value="1"/>
</dbReference>
<dbReference type="InterPro" id="IPR004843">
    <property type="entry name" value="Calcineurin-like_PHP"/>
</dbReference>
<evidence type="ECO:0000313" key="14">
    <source>
        <dbReference type="EMBL" id="KAG2550000.1"/>
    </source>
</evidence>
<comment type="similarity">
    <text evidence="3">Belongs to the metallophosphoesterase superfamily. Purple acid phosphatase family.</text>
</comment>
<keyword evidence="6 12" id="KW-0732">Signal</keyword>
<dbReference type="OrthoDB" id="411211at2759"/>
<keyword evidence="4" id="KW-0964">Secreted</keyword>
<feature type="binding site" evidence="11">
    <location>
        <position position="76"/>
    </location>
    <ligand>
        <name>Fe cation</name>
        <dbReference type="ChEBI" id="CHEBI:24875"/>
        <label>1</label>
    </ligand>
</feature>
<dbReference type="Proteomes" id="UP000823388">
    <property type="component" value="Chromosome 9K"/>
</dbReference>
<feature type="binding site" evidence="11">
    <location>
        <position position="208"/>
    </location>
    <ligand>
        <name>Fe cation</name>
        <dbReference type="ChEBI" id="CHEBI:24875"/>
        <label>2</label>
    </ligand>
</feature>
<evidence type="ECO:0000256" key="4">
    <source>
        <dbReference type="ARBA" id="ARBA00022525"/>
    </source>
</evidence>
<dbReference type="GO" id="GO:0046872">
    <property type="term" value="F:metal ion binding"/>
    <property type="evidence" value="ECO:0007669"/>
    <property type="project" value="UniProtKB-KW"/>
</dbReference>
<keyword evidence="9" id="KW-0325">Glycoprotein</keyword>
<sequence length="356" mass="39807">MALAALLIAVITLPLSSPARGELTIIEHPVEASRPLRLLVIGDWGRKGRYNQSGVAKQMGKVAEDVSIDMVVSTGDNFLDDGLASVDDKAFHESFVDVYTAKSLQKPWYLVLGNHDYRGDVLAQLDPALRNIDSRFICMRSFVVEAGNVDFFFVDTSPFQLKYWTDPGEDHYDWREVAPREAYIENLLKDLDTAMKRSRATWKVAVGHHTMRSVSSHGDTQELLQLLLPVLKDNSIDLYINGHDHCLEHISSRDSCSPIQYFTSGGGSKAWRGVFRPNDDKLEFFYDGQGFMSLEVDGDLARAVFYDIDGQALHSWSLSKSRRLQVDQPPICSCSSKIRSCSSNLDAKSIYAVSSS</sequence>
<dbReference type="InterPro" id="IPR029052">
    <property type="entry name" value="Metallo-depent_PP-like"/>
</dbReference>
<feature type="chain" id="PRO_5035941440" description="Purple acid phosphatase" evidence="12">
    <location>
        <begin position="22"/>
        <end position="356"/>
    </location>
</feature>